<accession>A0A1B7JBG9</accession>
<organism evidence="3 4">
    <name type="scientific">Kluyvera georgiana ATCC 51603</name>
    <dbReference type="NCBI Taxonomy" id="1354264"/>
    <lineage>
        <taxon>Bacteria</taxon>
        <taxon>Pseudomonadati</taxon>
        <taxon>Pseudomonadota</taxon>
        <taxon>Gammaproteobacteria</taxon>
        <taxon>Enterobacterales</taxon>
        <taxon>Enterobacteriaceae</taxon>
        <taxon>Kluyvera</taxon>
    </lineage>
</organism>
<name>A0A1B7JBG9_9ENTR</name>
<dbReference type="AlphaFoldDB" id="A0A1B7JBG9"/>
<feature type="chain" id="PRO_5008594990" evidence="1">
    <location>
        <begin position="24"/>
        <end position="174"/>
    </location>
</feature>
<evidence type="ECO:0000313" key="3">
    <source>
        <dbReference type="EMBL" id="OAT45208.1"/>
    </source>
</evidence>
<dbReference type="PATRIC" id="fig|1354264.4.peg.4671"/>
<evidence type="ECO:0000256" key="1">
    <source>
        <dbReference type="SAM" id="SignalP"/>
    </source>
</evidence>
<evidence type="ECO:0000313" key="4">
    <source>
        <dbReference type="Proteomes" id="UP000078386"/>
    </source>
</evidence>
<reference evidence="3 4" key="1">
    <citation type="submission" date="2016-04" db="EMBL/GenBank/DDBJ databases">
        <title>ATOL: Assembling a taxonomically balanced genome-scale reconstruction of the evolutionary history of the Enterobacteriaceae.</title>
        <authorList>
            <person name="Plunkett G.III."/>
            <person name="Neeno-Eckwall E.C."/>
            <person name="Glasner J.D."/>
            <person name="Perna N.T."/>
        </authorList>
    </citation>
    <scope>NUCLEOTIDE SEQUENCE [LARGE SCALE GENOMIC DNA]</scope>
    <source>
        <strain evidence="3 4">ATCC 51603</strain>
    </source>
</reference>
<dbReference type="Proteomes" id="UP000078386">
    <property type="component" value="Unassembled WGS sequence"/>
</dbReference>
<dbReference type="Pfam" id="PF00419">
    <property type="entry name" value="Fimbrial"/>
    <property type="match status" value="1"/>
</dbReference>
<dbReference type="SUPFAM" id="SSF49401">
    <property type="entry name" value="Bacterial adhesins"/>
    <property type="match status" value="1"/>
</dbReference>
<keyword evidence="4" id="KW-1185">Reference proteome</keyword>
<dbReference type="InterPro" id="IPR000259">
    <property type="entry name" value="Adhesion_dom_fimbrial"/>
</dbReference>
<dbReference type="PANTHER" id="PTHR33420:SF27">
    <property type="entry name" value="PROTEIN FIMG"/>
    <property type="match status" value="1"/>
</dbReference>
<dbReference type="Gene3D" id="2.60.40.1090">
    <property type="entry name" value="Fimbrial-type adhesion domain"/>
    <property type="match status" value="1"/>
</dbReference>
<dbReference type="GO" id="GO:0043709">
    <property type="term" value="P:cell adhesion involved in single-species biofilm formation"/>
    <property type="evidence" value="ECO:0007669"/>
    <property type="project" value="TreeGrafter"/>
</dbReference>
<gene>
    <name evidence="3" type="ORF">M989_04505</name>
</gene>
<dbReference type="InterPro" id="IPR050263">
    <property type="entry name" value="Bact_Fimbrial_Adh_Pro"/>
</dbReference>
<dbReference type="InterPro" id="IPR036937">
    <property type="entry name" value="Adhesion_dom_fimbrial_sf"/>
</dbReference>
<feature type="signal peptide" evidence="1">
    <location>
        <begin position="1"/>
        <end position="23"/>
    </location>
</feature>
<sequence length="174" mass="18368">MAHRISKLLPALACLWAASGLHAVQATDINLSGTVVASACTVDTGTKEQTVTFEQARAVDYPNVGDTSEWQDFTLTLSACPPSTTLVTALFSGDADTDDITKFANAQGSASGMALQIMTRDHLSEISPAGELATPVDSTSRRAVFPLSARMYTPTGAVTAGEFKTTIQLTFTYQ</sequence>
<protein>
    <submittedName>
        <fullName evidence="3">FimG family fimbrial adaptor subunit</fullName>
    </submittedName>
</protein>
<comment type="caution">
    <text evidence="3">The sequence shown here is derived from an EMBL/GenBank/DDBJ whole genome shotgun (WGS) entry which is preliminary data.</text>
</comment>
<dbReference type="PANTHER" id="PTHR33420">
    <property type="entry name" value="FIMBRIAL SUBUNIT ELFA-RELATED"/>
    <property type="match status" value="1"/>
</dbReference>
<dbReference type="EMBL" id="LXEU01000096">
    <property type="protein sequence ID" value="OAT45208.1"/>
    <property type="molecule type" value="Genomic_DNA"/>
</dbReference>
<dbReference type="GO" id="GO:0009289">
    <property type="term" value="C:pilus"/>
    <property type="evidence" value="ECO:0007669"/>
    <property type="project" value="InterPro"/>
</dbReference>
<dbReference type="RefSeq" id="WP_064549148.1">
    <property type="nucleotide sequence ID" value="NZ_LXEU01000096.1"/>
</dbReference>
<dbReference type="InterPro" id="IPR008966">
    <property type="entry name" value="Adhesion_dom_sf"/>
</dbReference>
<proteinExistence type="predicted"/>
<feature type="domain" description="Fimbrial-type adhesion" evidence="2">
    <location>
        <begin position="29"/>
        <end position="174"/>
    </location>
</feature>
<evidence type="ECO:0000259" key="2">
    <source>
        <dbReference type="Pfam" id="PF00419"/>
    </source>
</evidence>
<keyword evidence="1" id="KW-0732">Signal</keyword>